<organism evidence="1 2">
    <name type="scientific">Polyangium mundeleinium</name>
    <dbReference type="NCBI Taxonomy" id="2995306"/>
    <lineage>
        <taxon>Bacteria</taxon>
        <taxon>Pseudomonadati</taxon>
        <taxon>Myxococcota</taxon>
        <taxon>Polyangia</taxon>
        <taxon>Polyangiales</taxon>
        <taxon>Polyangiaceae</taxon>
        <taxon>Polyangium</taxon>
    </lineage>
</organism>
<protein>
    <submittedName>
        <fullName evidence="1">Uncharacterized protein</fullName>
    </submittedName>
</protein>
<proteinExistence type="predicted"/>
<reference evidence="1 2" key="1">
    <citation type="submission" date="2022-11" db="EMBL/GenBank/DDBJ databases">
        <title>Minimal conservation of predation-associated metabolite biosynthetic gene clusters underscores biosynthetic potential of Myxococcota including descriptions for ten novel species: Archangium lansinium sp. nov., Myxococcus landrumus sp. nov., Nannocystis bai.</title>
        <authorList>
            <person name="Ahearne A."/>
            <person name="Stevens C."/>
            <person name="Dowd S."/>
        </authorList>
    </citation>
    <scope>NUCLEOTIDE SEQUENCE [LARGE SCALE GENOMIC DNA]</scope>
    <source>
        <strain evidence="1 2">RJM3</strain>
    </source>
</reference>
<gene>
    <name evidence="1" type="ORF">POL67_52065</name>
</gene>
<comment type="caution">
    <text evidence="1">The sequence shown here is derived from an EMBL/GenBank/DDBJ whole genome shotgun (WGS) entry which is preliminary data.</text>
</comment>
<name>A0ABT5F782_9BACT</name>
<accession>A0ABT5F782</accession>
<sequence>MPDVFVLGTGGRVHRADLVERQIYRLSRYFSPNRNLVRPSRRLGWELFIVEPNPGGGHVRRDTMRTIVGRRAADRRAMRRRTWDAT</sequence>
<dbReference type="RefSeq" id="WP_271930530.1">
    <property type="nucleotide sequence ID" value="NZ_JAQNDO010000001.1"/>
</dbReference>
<evidence type="ECO:0000313" key="2">
    <source>
        <dbReference type="Proteomes" id="UP001221411"/>
    </source>
</evidence>
<keyword evidence="2" id="KW-1185">Reference proteome</keyword>
<dbReference type="EMBL" id="JAQNDO010000001">
    <property type="protein sequence ID" value="MDC0749968.1"/>
    <property type="molecule type" value="Genomic_DNA"/>
</dbReference>
<dbReference type="Proteomes" id="UP001221411">
    <property type="component" value="Unassembled WGS sequence"/>
</dbReference>
<evidence type="ECO:0000313" key="1">
    <source>
        <dbReference type="EMBL" id="MDC0749968.1"/>
    </source>
</evidence>